<feature type="domain" description="Transketolase-like pyrimidine-binding" evidence="11">
    <location>
        <begin position="285"/>
        <end position="450"/>
    </location>
</feature>
<evidence type="ECO:0000256" key="3">
    <source>
        <dbReference type="ARBA" id="ARBA00011738"/>
    </source>
</evidence>
<evidence type="ECO:0000256" key="4">
    <source>
        <dbReference type="ARBA" id="ARBA00022679"/>
    </source>
</evidence>
<keyword evidence="9 10" id="KW-0414">Isoprene biosynthesis</keyword>
<dbReference type="GO" id="GO:0005829">
    <property type="term" value="C:cytosol"/>
    <property type="evidence" value="ECO:0007669"/>
    <property type="project" value="TreeGrafter"/>
</dbReference>
<dbReference type="FunFam" id="3.40.50.970:FF:000005">
    <property type="entry name" value="1-deoxy-D-xylulose-5-phosphate synthase"/>
    <property type="match status" value="1"/>
</dbReference>
<dbReference type="SMART" id="SM00861">
    <property type="entry name" value="Transket_pyr"/>
    <property type="match status" value="1"/>
</dbReference>
<accession>A0AAI8CIR7</accession>
<proteinExistence type="inferred from homology"/>
<comment type="catalytic activity">
    <reaction evidence="10">
        <text>D-glyceraldehyde 3-phosphate + pyruvate + H(+) = 1-deoxy-D-xylulose 5-phosphate + CO2</text>
        <dbReference type="Rhea" id="RHEA:12605"/>
        <dbReference type="ChEBI" id="CHEBI:15361"/>
        <dbReference type="ChEBI" id="CHEBI:15378"/>
        <dbReference type="ChEBI" id="CHEBI:16526"/>
        <dbReference type="ChEBI" id="CHEBI:57792"/>
        <dbReference type="ChEBI" id="CHEBI:59776"/>
        <dbReference type="EC" id="2.2.1.7"/>
    </reaction>
</comment>
<evidence type="ECO:0000256" key="10">
    <source>
        <dbReference type="HAMAP-Rule" id="MF_00315"/>
    </source>
</evidence>
<dbReference type="NCBIfam" id="NF003933">
    <property type="entry name" value="PRK05444.2-2"/>
    <property type="match status" value="1"/>
</dbReference>
<gene>
    <name evidence="10" type="primary">dxs</name>
    <name evidence="12" type="ORF">UN65_10870</name>
</gene>
<dbReference type="Proteomes" id="UP000304840">
    <property type="component" value="Chromosome"/>
</dbReference>
<dbReference type="PROSITE" id="PS00802">
    <property type="entry name" value="TRANSKETOLASE_2"/>
    <property type="match status" value="1"/>
</dbReference>
<comment type="cofactor">
    <cofactor evidence="10">
        <name>thiamine diphosphate</name>
        <dbReference type="ChEBI" id="CHEBI:58937"/>
    </cofactor>
    <text evidence="10">Binds 1 thiamine pyrophosphate per subunit.</text>
</comment>
<dbReference type="GO" id="GO:0009228">
    <property type="term" value="P:thiamine biosynthetic process"/>
    <property type="evidence" value="ECO:0007669"/>
    <property type="project" value="UniProtKB-UniRule"/>
</dbReference>
<keyword evidence="8 10" id="KW-0786">Thiamine pyrophosphate</keyword>
<evidence type="ECO:0000256" key="1">
    <source>
        <dbReference type="ARBA" id="ARBA00004980"/>
    </source>
</evidence>
<dbReference type="Gene3D" id="3.40.50.920">
    <property type="match status" value="1"/>
</dbReference>
<evidence type="ECO:0000256" key="6">
    <source>
        <dbReference type="ARBA" id="ARBA00022842"/>
    </source>
</evidence>
<dbReference type="RefSeq" id="WP_138425553.1">
    <property type="nucleotide sequence ID" value="NZ_CP010992.1"/>
</dbReference>
<evidence type="ECO:0000256" key="7">
    <source>
        <dbReference type="ARBA" id="ARBA00022977"/>
    </source>
</evidence>
<dbReference type="PANTHER" id="PTHR43322:SF5">
    <property type="entry name" value="1-DEOXY-D-XYLULOSE-5-PHOSPHATE SYNTHASE, CHLOROPLASTIC"/>
    <property type="match status" value="1"/>
</dbReference>
<comment type="pathway">
    <text evidence="1 10">Metabolic intermediate biosynthesis; 1-deoxy-D-xylulose 5-phosphate biosynthesis; 1-deoxy-D-xylulose 5-phosphate from D-glyceraldehyde 3-phosphate and pyruvate: step 1/1.</text>
</comment>
<dbReference type="Pfam" id="PF02779">
    <property type="entry name" value="Transket_pyr"/>
    <property type="match status" value="1"/>
</dbReference>
<evidence type="ECO:0000256" key="5">
    <source>
        <dbReference type="ARBA" id="ARBA00022723"/>
    </source>
</evidence>
<organism evidence="12 13">
    <name type="scientific">Flavobacterium columnare</name>
    <dbReference type="NCBI Taxonomy" id="996"/>
    <lineage>
        <taxon>Bacteria</taxon>
        <taxon>Pseudomonadati</taxon>
        <taxon>Bacteroidota</taxon>
        <taxon>Flavobacteriia</taxon>
        <taxon>Flavobacteriales</taxon>
        <taxon>Flavobacteriaceae</taxon>
        <taxon>Flavobacterium</taxon>
    </lineage>
</organism>
<comment type="cofactor">
    <cofactor evidence="10">
        <name>Mg(2+)</name>
        <dbReference type="ChEBI" id="CHEBI:18420"/>
    </cofactor>
    <text evidence="10">Binds 1 Mg(2+) ion per subunit.</text>
</comment>
<comment type="caution">
    <text evidence="10">Lacks conserved residue(s) required for the propagation of feature annotation.</text>
</comment>
<dbReference type="GO" id="GO:0008661">
    <property type="term" value="F:1-deoxy-D-xylulose-5-phosphate synthase activity"/>
    <property type="evidence" value="ECO:0007669"/>
    <property type="project" value="UniProtKB-UniRule"/>
</dbReference>
<dbReference type="EC" id="2.2.1.7" evidence="10"/>
<dbReference type="GO" id="GO:0030976">
    <property type="term" value="F:thiamine pyrophosphate binding"/>
    <property type="evidence" value="ECO:0007669"/>
    <property type="project" value="UniProtKB-UniRule"/>
</dbReference>
<dbReference type="InterPro" id="IPR029061">
    <property type="entry name" value="THDP-binding"/>
</dbReference>
<feature type="binding site" evidence="10">
    <location>
        <begin position="116"/>
        <end position="118"/>
    </location>
    <ligand>
        <name>thiamine diphosphate</name>
        <dbReference type="ChEBI" id="CHEBI:58937"/>
    </ligand>
</feature>
<dbReference type="HAMAP" id="MF_00315">
    <property type="entry name" value="DXP_synth"/>
    <property type="match status" value="1"/>
</dbReference>
<comment type="subunit">
    <text evidence="3 10">Homodimer.</text>
</comment>
<reference evidence="12 13" key="2">
    <citation type="submission" date="2019-05" db="EMBL/GenBank/DDBJ databases">
        <authorList>
            <person name="Ravantti J.J."/>
        </authorList>
    </citation>
    <scope>NUCLEOTIDE SEQUENCE [LARGE SCALE GENOMIC DNA]</scope>
    <source>
        <strain evidence="12 13">B185</strain>
    </source>
</reference>
<keyword evidence="7 10" id="KW-0784">Thiamine biosynthesis</keyword>
<evidence type="ECO:0000313" key="12">
    <source>
        <dbReference type="EMBL" id="AMO20767.1"/>
    </source>
</evidence>
<dbReference type="FunFam" id="3.40.50.970:FF:000010">
    <property type="entry name" value="1-deoxy-D-xylulose-5-phosphate synthase"/>
    <property type="match status" value="1"/>
</dbReference>
<dbReference type="CDD" id="cd07033">
    <property type="entry name" value="TPP_PYR_DXS_TK_like"/>
    <property type="match status" value="1"/>
</dbReference>
<sequence>MESTILDSINSPSDLKKIEILQLPSLAKELRDFIITIISQKEGHLGSSLGVIELTIALHYVFNTPEDLLVWDVGHQAYGHKILTGRKEVFHTNRDLNGISGFPKRSESEFDAFGVGHSSTSISAVLGMAMASRLIGDLDKQHIAVIGDASIASGMAFEALNHAGDTDANVLIILNDNAIGIDPSVGALKDYLTSFKEGTLHTENNIFKALNFDYSGPIDGHDIQSLISELSRLKKVKGPKFLHVITTKGKGLQLAEENQVKYHAPGKFDPQTGKIYPKEEEGFPPKFQDVFGKTLVELAQENQKIIGVTPAMPSGSSMRFMMETFPERAFDVGIAEQHAVTFSAGMATQGMIVFCNVYSTFLQRAYDQVIHDVALQKLPVIFCLDRAGFVGEDGATHHGLYDIAYLSCIPDLVVTAPLNEVELRNMMYTFQLGINIPVSIRYPRGRGFVQNWKLPFEKIEIGKAKQLRKGKNVAVLSTGTIGNNVIKALDDLKLYEFSHYHFPFVKPLDEGVLHEIGQNYQQIITVEEGCLKGGFGTLISSFFTDNNYLISIKRLGVPDEFIEQGTINELHKISGIDVAGLKELLRLF</sequence>
<dbReference type="InterPro" id="IPR005477">
    <property type="entry name" value="Dxylulose-5-P_synthase"/>
</dbReference>
<evidence type="ECO:0000259" key="11">
    <source>
        <dbReference type="SMART" id="SM00861"/>
    </source>
</evidence>
<dbReference type="GO" id="GO:0000287">
    <property type="term" value="F:magnesium ion binding"/>
    <property type="evidence" value="ECO:0007669"/>
    <property type="project" value="UniProtKB-UniRule"/>
</dbReference>
<protein>
    <recommendedName>
        <fullName evidence="10">1-deoxy-D-xylulose-5-phosphate synthase</fullName>
        <ecNumber evidence="10">2.2.1.7</ecNumber>
    </recommendedName>
    <alternativeName>
        <fullName evidence="10">1-deoxyxylulose-5-phosphate synthase</fullName>
        <shortName evidence="10">DXP synthase</shortName>
        <shortName evidence="10">DXPS</shortName>
    </alternativeName>
</protein>
<feature type="binding site" evidence="10">
    <location>
        <position position="148"/>
    </location>
    <ligand>
        <name>Mg(2+)</name>
        <dbReference type="ChEBI" id="CHEBI:18420"/>
    </ligand>
</feature>
<dbReference type="Pfam" id="PF13292">
    <property type="entry name" value="DXP_synthase_N"/>
    <property type="match status" value="2"/>
</dbReference>
<feature type="binding site" evidence="10">
    <location>
        <position position="177"/>
    </location>
    <ligand>
        <name>Mg(2+)</name>
        <dbReference type="ChEBI" id="CHEBI:18420"/>
    </ligand>
</feature>
<dbReference type="GO" id="GO:0016114">
    <property type="term" value="P:terpenoid biosynthetic process"/>
    <property type="evidence" value="ECO:0007669"/>
    <property type="project" value="UniProtKB-UniRule"/>
</dbReference>
<feature type="binding site" evidence="10">
    <location>
        <position position="336"/>
    </location>
    <ligand>
        <name>thiamine diphosphate</name>
        <dbReference type="ChEBI" id="CHEBI:58937"/>
    </ligand>
</feature>
<feature type="binding site" evidence="10">
    <location>
        <begin position="149"/>
        <end position="150"/>
    </location>
    <ligand>
        <name>thiamine diphosphate</name>
        <dbReference type="ChEBI" id="CHEBI:58937"/>
    </ligand>
</feature>
<keyword evidence="6 10" id="KW-0460">Magnesium</keyword>
<comment type="function">
    <text evidence="10">Catalyzes the acyloin condensation reaction between C atoms 2 and 3 of pyruvate and glyceraldehyde 3-phosphate to yield 1-deoxy-D-xylulose-5-phosphate (DXP).</text>
</comment>
<reference evidence="13" key="1">
    <citation type="submission" date="2016-03" db="EMBL/GenBank/DDBJ databases">
        <title>Flavobacterium columnare strain B185, complete genome.</title>
        <authorList>
            <person name="Sundberg L.-R."/>
            <person name="Papponen P."/>
            <person name="Laanto E."/>
        </authorList>
    </citation>
    <scope>NUCLEOTIDE SEQUENCE [LARGE SCALE GENOMIC DNA]</scope>
    <source>
        <strain evidence="13">B185</strain>
    </source>
</reference>
<dbReference type="SUPFAM" id="SSF52518">
    <property type="entry name" value="Thiamin diphosphate-binding fold (THDP-binding)"/>
    <property type="match status" value="2"/>
</dbReference>
<name>A0AAI8CIR7_9FLAO</name>
<dbReference type="Gene3D" id="3.40.50.970">
    <property type="match status" value="2"/>
</dbReference>
<dbReference type="InterPro" id="IPR020826">
    <property type="entry name" value="Transketolase_BS"/>
</dbReference>
<feature type="binding site" evidence="10">
    <location>
        <position position="177"/>
    </location>
    <ligand>
        <name>thiamine diphosphate</name>
        <dbReference type="ChEBI" id="CHEBI:58937"/>
    </ligand>
</feature>
<evidence type="ECO:0000313" key="13">
    <source>
        <dbReference type="Proteomes" id="UP000304840"/>
    </source>
</evidence>
<dbReference type="InterPro" id="IPR033248">
    <property type="entry name" value="Transketolase_C"/>
</dbReference>
<dbReference type="EMBL" id="CP010992">
    <property type="protein sequence ID" value="AMO20767.1"/>
    <property type="molecule type" value="Genomic_DNA"/>
</dbReference>
<evidence type="ECO:0000256" key="2">
    <source>
        <dbReference type="ARBA" id="ARBA00011081"/>
    </source>
</evidence>
<keyword evidence="4 10" id="KW-0808">Transferase</keyword>
<dbReference type="SUPFAM" id="SSF52922">
    <property type="entry name" value="TK C-terminal domain-like"/>
    <property type="match status" value="1"/>
</dbReference>
<comment type="similarity">
    <text evidence="2 10">Belongs to the transketolase family. DXPS subfamily.</text>
</comment>
<dbReference type="InterPro" id="IPR005475">
    <property type="entry name" value="Transketolase-like_Pyr-bd"/>
</dbReference>
<dbReference type="Pfam" id="PF02780">
    <property type="entry name" value="Transketolase_C"/>
    <property type="match status" value="1"/>
</dbReference>
<feature type="binding site" evidence="10">
    <location>
        <position position="75"/>
    </location>
    <ligand>
        <name>thiamine diphosphate</name>
        <dbReference type="ChEBI" id="CHEBI:58937"/>
    </ligand>
</feature>
<keyword evidence="5 10" id="KW-0479">Metal-binding</keyword>
<dbReference type="PANTHER" id="PTHR43322">
    <property type="entry name" value="1-D-DEOXYXYLULOSE 5-PHOSPHATE SYNTHASE-RELATED"/>
    <property type="match status" value="1"/>
</dbReference>
<dbReference type="InterPro" id="IPR009014">
    <property type="entry name" value="Transketo_C/PFOR_II"/>
</dbReference>
<evidence type="ECO:0000256" key="8">
    <source>
        <dbReference type="ARBA" id="ARBA00023052"/>
    </source>
</evidence>
<evidence type="ECO:0000256" key="9">
    <source>
        <dbReference type="ARBA" id="ARBA00023229"/>
    </source>
</evidence>
<dbReference type="CDD" id="cd02007">
    <property type="entry name" value="TPP_DXS"/>
    <property type="match status" value="1"/>
</dbReference>
<dbReference type="GO" id="GO:0019288">
    <property type="term" value="P:isopentenyl diphosphate biosynthetic process, methylerythritol 4-phosphate pathway"/>
    <property type="evidence" value="ECO:0007669"/>
    <property type="project" value="TreeGrafter"/>
</dbReference>
<dbReference type="AlphaFoldDB" id="A0AAI8CIR7"/>